<dbReference type="GO" id="GO:0006355">
    <property type="term" value="P:regulation of DNA-templated transcription"/>
    <property type="evidence" value="ECO:0007669"/>
    <property type="project" value="InterPro"/>
</dbReference>
<evidence type="ECO:0000259" key="1">
    <source>
        <dbReference type="PROSITE" id="PS50805"/>
    </source>
</evidence>
<dbReference type="Proteomes" id="UP000585614">
    <property type="component" value="Unassembled WGS sequence"/>
</dbReference>
<proteinExistence type="predicted"/>
<dbReference type="Gene3D" id="6.10.140.140">
    <property type="match status" value="1"/>
</dbReference>
<dbReference type="CDD" id="cd07765">
    <property type="entry name" value="KRAB_A-box"/>
    <property type="match status" value="1"/>
</dbReference>
<protein>
    <submittedName>
        <fullName evidence="2">Zinc finger protein 597</fullName>
    </submittedName>
</protein>
<evidence type="ECO:0000313" key="3">
    <source>
        <dbReference type="Proteomes" id="UP000585614"/>
    </source>
</evidence>
<accession>A0A7J7R711</accession>
<evidence type="ECO:0000313" key="2">
    <source>
        <dbReference type="EMBL" id="KAF6271872.1"/>
    </source>
</evidence>
<dbReference type="InterPro" id="IPR036051">
    <property type="entry name" value="KRAB_dom_sf"/>
</dbReference>
<dbReference type="EMBL" id="JACAGC010000030">
    <property type="protein sequence ID" value="KAF6271872.1"/>
    <property type="molecule type" value="Genomic_DNA"/>
</dbReference>
<dbReference type="Pfam" id="PF01352">
    <property type="entry name" value="KRAB"/>
    <property type="match status" value="1"/>
</dbReference>
<comment type="caution">
    <text evidence="2">The sequence shown here is derived from an EMBL/GenBank/DDBJ whole genome shotgun (WGS) entry which is preliminary data.</text>
</comment>
<dbReference type="SUPFAM" id="SSF109640">
    <property type="entry name" value="KRAB domain (Kruppel-associated box)"/>
    <property type="match status" value="1"/>
</dbReference>
<organism evidence="2 3">
    <name type="scientific">Rhinolophus ferrumequinum</name>
    <name type="common">Greater horseshoe bat</name>
    <dbReference type="NCBI Taxonomy" id="59479"/>
    <lineage>
        <taxon>Eukaryota</taxon>
        <taxon>Metazoa</taxon>
        <taxon>Chordata</taxon>
        <taxon>Craniata</taxon>
        <taxon>Vertebrata</taxon>
        <taxon>Euteleostomi</taxon>
        <taxon>Mammalia</taxon>
        <taxon>Eutheria</taxon>
        <taxon>Laurasiatheria</taxon>
        <taxon>Chiroptera</taxon>
        <taxon>Yinpterochiroptera</taxon>
        <taxon>Rhinolophoidea</taxon>
        <taxon>Rhinolophidae</taxon>
        <taxon>Rhinolophinae</taxon>
        <taxon>Rhinolophus</taxon>
    </lineage>
</organism>
<dbReference type="AlphaFoldDB" id="A0A7J7R711"/>
<feature type="domain" description="KRAB" evidence="1">
    <location>
        <begin position="14"/>
        <end position="87"/>
    </location>
</feature>
<reference evidence="2 3" key="1">
    <citation type="journal article" date="2020" name="Nature">
        <title>Six reference-quality genomes reveal evolution of bat adaptations.</title>
        <authorList>
            <person name="Jebb D."/>
            <person name="Huang Z."/>
            <person name="Pippel M."/>
            <person name="Hughes G.M."/>
            <person name="Lavrichenko K."/>
            <person name="Devanna P."/>
            <person name="Winkler S."/>
            <person name="Jermiin L.S."/>
            <person name="Skirmuntt E.C."/>
            <person name="Katzourakis A."/>
            <person name="Burkitt-Gray L."/>
            <person name="Ray D.A."/>
            <person name="Sullivan K.A.M."/>
            <person name="Roscito J.G."/>
            <person name="Kirilenko B.M."/>
            <person name="Davalos L.M."/>
            <person name="Corthals A.P."/>
            <person name="Power M.L."/>
            <person name="Jones G."/>
            <person name="Ransome R.D."/>
            <person name="Dechmann D.K.N."/>
            <person name="Locatelli A.G."/>
            <person name="Puechmaille S.J."/>
            <person name="Fedrigo O."/>
            <person name="Jarvis E.D."/>
            <person name="Hiller M."/>
            <person name="Vernes S.C."/>
            <person name="Myers E.W."/>
            <person name="Teeling E.C."/>
        </authorList>
    </citation>
    <scope>NUCLEOTIDE SEQUENCE [LARGE SCALE GENOMIC DNA]</scope>
    <source>
        <strain evidence="2">MRhiFer1</strain>
        <tissue evidence="2">Lung</tissue>
    </source>
</reference>
<dbReference type="InterPro" id="IPR001909">
    <property type="entry name" value="KRAB"/>
</dbReference>
<name>A0A7J7R711_RHIFE</name>
<gene>
    <name evidence="2" type="ORF">mRhiFer1_018897</name>
</gene>
<sequence>MVSMLAPPRAQGLMLFEDLTVYFSQEESVSLYPGQRSLSRNTTQECFEDMALMGWEGKIENNQQLSLQSMGLDELALEKYSTAVPLVCYPEKSSETGVRVLERKISGGTSACKKMFISLVVTIENHTPLIELSQYLVTRALSEILQFPGKEARNSYKCPECD</sequence>
<dbReference type="PROSITE" id="PS50805">
    <property type="entry name" value="KRAB"/>
    <property type="match status" value="1"/>
</dbReference>